<protein>
    <submittedName>
        <fullName evidence="2">YSIRK-type signal peptide-containing protein</fullName>
    </submittedName>
</protein>
<evidence type="ECO:0000313" key="2">
    <source>
        <dbReference type="EMBL" id="MWN21530.1"/>
    </source>
</evidence>
<gene>
    <name evidence="2" type="ORF">GQS40_09650</name>
</gene>
<dbReference type="Proteomes" id="UP000478636">
    <property type="component" value="Unassembled WGS sequence"/>
</dbReference>
<evidence type="ECO:0000256" key="1">
    <source>
        <dbReference type="ARBA" id="ARBA00022729"/>
    </source>
</evidence>
<name>A0A6L7AAP6_LEULA</name>
<comment type="caution">
    <text evidence="2">The sequence shown here is derived from an EMBL/GenBank/DDBJ whole genome shotgun (WGS) entry which is preliminary data.</text>
</comment>
<keyword evidence="1" id="KW-0732">Signal</keyword>
<evidence type="ECO:0000313" key="3">
    <source>
        <dbReference type="Proteomes" id="UP000478636"/>
    </source>
</evidence>
<sequence length="44" mass="5051">MVSKNNKILHLRKSATKVSKYKIKKLSVGVASVQRLNHFYAIHN</sequence>
<organism evidence="2 3">
    <name type="scientific">Leuconostoc lactis</name>
    <dbReference type="NCBI Taxonomy" id="1246"/>
    <lineage>
        <taxon>Bacteria</taxon>
        <taxon>Bacillati</taxon>
        <taxon>Bacillota</taxon>
        <taxon>Bacilli</taxon>
        <taxon>Lactobacillales</taxon>
        <taxon>Lactobacillaceae</taxon>
        <taxon>Leuconostoc</taxon>
    </lineage>
</organism>
<dbReference type="AlphaFoldDB" id="A0A6L7AAP6"/>
<accession>A0A6L7AAP6</accession>
<proteinExistence type="predicted"/>
<dbReference type="EMBL" id="WSZI01000016">
    <property type="protein sequence ID" value="MWN21530.1"/>
    <property type="molecule type" value="Genomic_DNA"/>
</dbReference>
<dbReference type="InterPro" id="IPR005877">
    <property type="entry name" value="YSIRK_signal_dom"/>
</dbReference>
<reference evidence="2 3" key="1">
    <citation type="submission" date="2019-12" db="EMBL/GenBank/DDBJ databases">
        <title>Complete genome sequence of Leuconostoc lactis strain AVN1 provides insights into metabolic potential.</title>
        <authorList>
            <person name="Besrour N."/>
            <person name="Najjari A."/>
            <person name="Fhoula I."/>
            <person name="Jaballah S."/>
            <person name="Klibi N."/>
            <person name="Ouzari H.I."/>
        </authorList>
    </citation>
    <scope>NUCLEOTIDE SEQUENCE [LARGE SCALE GENOMIC DNA]</scope>
    <source>
        <strain evidence="2 3">AVN1</strain>
    </source>
</reference>
<dbReference type="NCBIfam" id="TIGR01168">
    <property type="entry name" value="YSIRK_signal"/>
    <property type="match status" value="1"/>
</dbReference>